<feature type="compositionally biased region" description="Basic and acidic residues" evidence="2">
    <location>
        <begin position="1254"/>
        <end position="1266"/>
    </location>
</feature>
<evidence type="ECO:0000256" key="2">
    <source>
        <dbReference type="SAM" id="MobiDB-lite"/>
    </source>
</evidence>
<feature type="compositionally biased region" description="Low complexity" evidence="2">
    <location>
        <begin position="351"/>
        <end position="369"/>
    </location>
</feature>
<dbReference type="GO" id="GO:0005096">
    <property type="term" value="F:GTPase activator activity"/>
    <property type="evidence" value="ECO:0007669"/>
    <property type="project" value="UniProtKB-KW"/>
</dbReference>
<feature type="compositionally biased region" description="Basic residues" evidence="2">
    <location>
        <begin position="984"/>
        <end position="993"/>
    </location>
</feature>
<evidence type="ECO:0000313" key="4">
    <source>
        <dbReference type="EMBL" id="CAG6614510.1"/>
    </source>
</evidence>
<accession>A0A8D8LPV3</accession>
<feature type="compositionally biased region" description="Polar residues" evidence="2">
    <location>
        <begin position="1204"/>
        <end position="1216"/>
    </location>
</feature>
<feature type="region of interest" description="Disordered" evidence="2">
    <location>
        <begin position="984"/>
        <end position="1017"/>
    </location>
</feature>
<dbReference type="InterPro" id="IPR039930">
    <property type="entry name" value="RALGAPB"/>
</dbReference>
<organism evidence="4">
    <name type="scientific">Cacopsylla melanoneura</name>
    <dbReference type="NCBI Taxonomy" id="428564"/>
    <lineage>
        <taxon>Eukaryota</taxon>
        <taxon>Metazoa</taxon>
        <taxon>Ecdysozoa</taxon>
        <taxon>Arthropoda</taxon>
        <taxon>Hexapoda</taxon>
        <taxon>Insecta</taxon>
        <taxon>Pterygota</taxon>
        <taxon>Neoptera</taxon>
        <taxon>Paraneoptera</taxon>
        <taxon>Hemiptera</taxon>
        <taxon>Sternorrhyncha</taxon>
        <taxon>Psylloidea</taxon>
        <taxon>Psyllidae</taxon>
        <taxon>Psyllinae</taxon>
        <taxon>Cacopsylla</taxon>
    </lineage>
</organism>
<feature type="region of interest" description="Disordered" evidence="2">
    <location>
        <begin position="1251"/>
        <end position="1304"/>
    </location>
</feature>
<feature type="region of interest" description="Disordered" evidence="2">
    <location>
        <begin position="324"/>
        <end position="402"/>
    </location>
</feature>
<feature type="compositionally biased region" description="Polar residues" evidence="2">
    <location>
        <begin position="371"/>
        <end position="383"/>
    </location>
</feature>
<dbReference type="PROSITE" id="PS50085">
    <property type="entry name" value="RAPGAP"/>
    <property type="match status" value="1"/>
</dbReference>
<evidence type="ECO:0000256" key="1">
    <source>
        <dbReference type="ARBA" id="ARBA00022468"/>
    </source>
</evidence>
<feature type="region of interest" description="Disordered" evidence="2">
    <location>
        <begin position="1059"/>
        <end position="1083"/>
    </location>
</feature>
<dbReference type="InterPro" id="IPR000331">
    <property type="entry name" value="Rap/Ran_GAP_dom"/>
</dbReference>
<proteinExistence type="predicted"/>
<name>A0A8D8LPV3_9HEMI</name>
<dbReference type="PANTHER" id="PTHR21344">
    <property type="entry name" value="RAL GTPASE-ACTIVATING PROTEIN SUBUNIT BETA"/>
    <property type="match status" value="1"/>
</dbReference>
<dbReference type="PANTHER" id="PTHR21344:SF1">
    <property type="entry name" value="RAL GTPASE-ACTIVATING PROTEIN SUBUNIT BETA"/>
    <property type="match status" value="1"/>
</dbReference>
<feature type="compositionally biased region" description="Low complexity" evidence="2">
    <location>
        <begin position="384"/>
        <end position="402"/>
    </location>
</feature>
<reference evidence="4" key="1">
    <citation type="submission" date="2021-05" db="EMBL/GenBank/DDBJ databases">
        <authorList>
            <person name="Alioto T."/>
            <person name="Alioto T."/>
            <person name="Gomez Garrido J."/>
        </authorList>
    </citation>
    <scope>NUCLEOTIDE SEQUENCE</scope>
</reference>
<dbReference type="Gene3D" id="3.40.50.11210">
    <property type="entry name" value="Rap/Ran-GAP"/>
    <property type="match status" value="1"/>
</dbReference>
<feature type="domain" description="Rap-GAP" evidence="3">
    <location>
        <begin position="1135"/>
        <end position="1422"/>
    </location>
</feature>
<dbReference type="Pfam" id="PF20412">
    <property type="entry name" value="RALGAPB_N"/>
    <property type="match status" value="1"/>
</dbReference>
<dbReference type="InterPro" id="IPR046859">
    <property type="entry name" value="RGPA/RALGAPB_N"/>
</dbReference>
<feature type="region of interest" description="Disordered" evidence="2">
    <location>
        <begin position="492"/>
        <end position="513"/>
    </location>
</feature>
<dbReference type="SUPFAM" id="SSF111347">
    <property type="entry name" value="Rap/Ran-GAP"/>
    <property type="match status" value="1"/>
</dbReference>
<keyword evidence="1" id="KW-0343">GTPase activation</keyword>
<dbReference type="InterPro" id="IPR035974">
    <property type="entry name" value="Rap/Ran-GAP_sf"/>
</dbReference>
<dbReference type="GO" id="GO:0051056">
    <property type="term" value="P:regulation of small GTPase mediated signal transduction"/>
    <property type="evidence" value="ECO:0007669"/>
    <property type="project" value="InterPro"/>
</dbReference>
<feature type="compositionally biased region" description="Polar residues" evidence="2">
    <location>
        <begin position="492"/>
        <end position="505"/>
    </location>
</feature>
<feature type="compositionally biased region" description="Polar residues" evidence="2">
    <location>
        <begin position="1281"/>
        <end position="1295"/>
    </location>
</feature>
<protein>
    <submittedName>
        <fullName evidence="4">Ral GTPase-activating protein subunit beta</fullName>
    </submittedName>
</protein>
<sequence length="1456" mass="161563">MNLGVFNRVNLKDSTSGGMYSEWASLTNVIQNKSDDYSSVLNKLPIGSGRDVTLAVVKQLASNLGISQPAEPSPLVTDKEVQWCMEVLCHGLSLPLSEHDTIRDCVNVYCEWLSALHPTPKICVPKPICDDPNVYARKIISHFHNLFVPRKGEVWTFFYLDTISSDTINRQAVLCHRVLRTLQQLAQVSSRLDRETWEALLQFLLAINDTLLSPPTIKDDVGDQLCERVLSVLVEVWLVACVRCFPTPPLWKTLRELAMTWRHRLALIEQWNRVNLTLTSKLLEFMYGPTFPELKISDEDAQVMPSGLPVSTSSHLFSQDESLLKSSGSSTQPSSVTSTHSPTPPQRRLAKSFSISTTSSISKGTPKTSLIGLTSSRISTVGHSSIPPNSGPPSTSSISSDPSSLLESTFPNLLHVVFWTQYGTIASLAADHKGPLAEDRPKCNSILHLFGEWLFEAALIGSDFSKDKVNSKDCKRRPSSIMIDTVSVSSAGSMKGSLSMSQPGSLTDEGDSLTPPLLSPERYQVGRAEALGALCRIFGAKKTGEEILPIYLARFYICLQQGLRVSETRECEEVLSSILLNSTDLFRLDLDGIQLLLPYFLDALELVLTEKDPRIKSQSVSKSELRRASTQILLSLLVLPLHYQNLPIKDLNSCSTSHHGHPLTFESLKPRLVNLVITALQVETDLINTQALLGGLLVCVQDSALFELSSEVAPSSDPPHVPGPESSHIQSSDSAHALFVRATYLVCHRLISSWKTDLNVSLAALELLSGLARTQIREADSVECKRAVKWLCDYITYQCWRPPQAHSKDLHSTIVAAFQCAIDWLVGHPYLLQDKDCLATVMEVVELGISGTKSQSKPGEPLKMKDEKELKPASLRVRDAAEALLTLILEQVGYFPSVCGPESLSCLLDEISLVKLCNSWPGGQISLEKAVPKFRYFVLENATLLALLEEPLGNDQDPQPSVTLLIRNSFGRLAWTLQLRHLPRHRSHHKHHQSNPGRPLPLDDLPARSLPRPKYFPDSVERIPQHQIDKCIPTLDSLILDDPNHDELSKLIDNQIKTETKIRTQDSGSKGSRSGKSEECTPPPACQEFQTARLFLSHFGFLSKLTDKQNSNNPGAGAPQLLALDTSHPDFCSDLRSLDNIGNRTCDSCHIFYVRNGQKQADEILANVLSDSAVSSSFLDMLYSLGWPVAVNTHPGWTGRHTPSKGQTDSSRSQMDVNELEDTPHGGSLFNGQSHVLYWADVSSEIAFVVPTPDNKHNNPDCDTWKRHSTALGQPQEKPTRSVSVDHQTQSPQQQEPKKKTHPPSTTVMIVWLESFQDSISFPISDLLPYCSTGVECSPTQPRDVFVIFLHALQSELLRVKLQGPPGRLSLATPLIEGMIISRRVVGDLVRQTALNMCRRRRLDSDSYQPPHVKRKLKIQEIVSKYQMQMSQPELLTFLLSNNESIFNKNSQTTSS</sequence>
<feature type="compositionally biased region" description="Low complexity" evidence="2">
    <location>
        <begin position="326"/>
        <end position="341"/>
    </location>
</feature>
<dbReference type="EMBL" id="HBUF01305538">
    <property type="protein sequence ID" value="CAG6692047.1"/>
    <property type="molecule type" value="Transcribed_RNA"/>
</dbReference>
<dbReference type="EMBL" id="HBUF01030516">
    <property type="protein sequence ID" value="CAG6614510.1"/>
    <property type="molecule type" value="Transcribed_RNA"/>
</dbReference>
<feature type="region of interest" description="Disordered" evidence="2">
    <location>
        <begin position="1195"/>
        <end position="1226"/>
    </location>
</feature>
<evidence type="ECO:0000259" key="3">
    <source>
        <dbReference type="PROSITE" id="PS50085"/>
    </source>
</evidence>